<organism evidence="1">
    <name type="scientific">Streptomyces pristinaespiralis</name>
    <dbReference type="NCBI Taxonomy" id="38300"/>
    <lineage>
        <taxon>Bacteria</taxon>
        <taxon>Bacillati</taxon>
        <taxon>Actinomycetota</taxon>
        <taxon>Actinomycetes</taxon>
        <taxon>Kitasatosporales</taxon>
        <taxon>Streptomycetaceae</taxon>
        <taxon>Streptomyces</taxon>
    </lineage>
</organism>
<sequence>MPEPAAADAADRVWTLRFPPRPWPLPKARLVATDTDRARGTGEEISAPISALLMLLTGRAQHLLPPPRPGARAVSGPT</sequence>
<evidence type="ECO:0000313" key="2">
    <source>
        <dbReference type="Proteomes" id="UP000060513"/>
    </source>
</evidence>
<protein>
    <submittedName>
        <fullName evidence="1">Uncharacterized protein</fullName>
    </submittedName>
</protein>
<dbReference type="AlphaFoldDB" id="A0A0M4DFX6"/>
<evidence type="ECO:0000313" key="1">
    <source>
        <dbReference type="EMBL" id="ALC24690.1"/>
    </source>
</evidence>
<name>A0A0M4DFX6_STRPR</name>
<dbReference type="OrthoDB" id="5178565at2"/>
<dbReference type="RefSeq" id="WP_005320485.1">
    <property type="nucleotide sequence ID" value="NZ_CP011340.1"/>
</dbReference>
<gene>
    <name evidence="1" type="ORF">SPRI_6384</name>
</gene>
<reference evidence="1 2" key="1">
    <citation type="submission" date="2015-08" db="EMBL/GenBank/DDBJ databases">
        <title>Genome sequence of the pristinamycin over-producing bacterium Streptomyces pristinaespiralis HCCB10218.</title>
        <authorList>
            <person name="Tian J."/>
            <person name="Yang J."/>
            <person name="Li L."/>
            <person name="Ruan L."/>
            <person name="Wei W."/>
            <person name="Zheng G."/>
            <person name="Wei Z."/>
            <person name="Yang S."/>
            <person name="Ge M."/>
            <person name="Jiang W."/>
            <person name="Lu Y."/>
        </authorList>
    </citation>
    <scope>NUCLEOTIDE SEQUENCE [LARGE SCALE GENOMIC DNA]</scope>
    <source>
        <strain evidence="1 2">HCCB 10218</strain>
    </source>
</reference>
<accession>A0A0M4DFX6</accession>
<dbReference type="Proteomes" id="UP000060513">
    <property type="component" value="Chromosome"/>
</dbReference>
<dbReference type="EMBL" id="CP011340">
    <property type="protein sequence ID" value="ALC24690.1"/>
    <property type="molecule type" value="Genomic_DNA"/>
</dbReference>
<dbReference type="PATRIC" id="fig|38300.4.peg.6675"/>
<dbReference type="KEGG" id="spri:SPRI_6384"/>
<dbReference type="GeneID" id="97232568"/>
<proteinExistence type="predicted"/>